<feature type="region of interest" description="Disordered" evidence="1">
    <location>
        <begin position="219"/>
        <end position="275"/>
    </location>
</feature>
<feature type="region of interest" description="Disordered" evidence="1">
    <location>
        <begin position="354"/>
        <end position="380"/>
    </location>
</feature>
<proteinExistence type="predicted"/>
<feature type="region of interest" description="Disordered" evidence="1">
    <location>
        <begin position="287"/>
        <end position="326"/>
    </location>
</feature>
<keyword evidence="3" id="KW-1185">Reference proteome</keyword>
<evidence type="ECO:0000313" key="3">
    <source>
        <dbReference type="Proteomes" id="UP000012073"/>
    </source>
</evidence>
<feature type="compositionally biased region" description="Basic residues" evidence="1">
    <location>
        <begin position="309"/>
        <end position="323"/>
    </location>
</feature>
<feature type="region of interest" description="Disordered" evidence="1">
    <location>
        <begin position="161"/>
        <end position="205"/>
    </location>
</feature>
<dbReference type="Gramene" id="CDF36309">
    <property type="protein sequence ID" value="CDF36309"/>
    <property type="gene ID" value="CHC_T00004719001"/>
</dbReference>
<evidence type="ECO:0000313" key="2">
    <source>
        <dbReference type="EMBL" id="CDF36309.1"/>
    </source>
</evidence>
<organism evidence="2 3">
    <name type="scientific">Chondrus crispus</name>
    <name type="common">Carrageen Irish moss</name>
    <name type="synonym">Polymorpha crispa</name>
    <dbReference type="NCBI Taxonomy" id="2769"/>
    <lineage>
        <taxon>Eukaryota</taxon>
        <taxon>Rhodophyta</taxon>
        <taxon>Florideophyceae</taxon>
        <taxon>Rhodymeniophycidae</taxon>
        <taxon>Gigartinales</taxon>
        <taxon>Gigartinaceae</taxon>
        <taxon>Chondrus</taxon>
    </lineage>
</organism>
<dbReference type="Proteomes" id="UP000012073">
    <property type="component" value="Unassembled WGS sequence"/>
</dbReference>
<protein>
    <submittedName>
        <fullName evidence="2">Uncharacterized protein</fullName>
    </submittedName>
</protein>
<dbReference type="RefSeq" id="XP_005716128.1">
    <property type="nucleotide sequence ID" value="XM_005716071.1"/>
</dbReference>
<feature type="compositionally biased region" description="Polar residues" evidence="1">
    <location>
        <begin position="287"/>
        <end position="299"/>
    </location>
</feature>
<dbReference type="EMBL" id="HG001770">
    <property type="protein sequence ID" value="CDF36309.1"/>
    <property type="molecule type" value="Genomic_DNA"/>
</dbReference>
<gene>
    <name evidence="2" type="ORF">CHC_T00004719001</name>
</gene>
<reference evidence="3" key="1">
    <citation type="journal article" date="2013" name="Proc. Natl. Acad. Sci. U.S.A.">
        <title>Genome structure and metabolic features in the red seaweed Chondrus crispus shed light on evolution of the Archaeplastida.</title>
        <authorList>
            <person name="Collen J."/>
            <person name="Porcel B."/>
            <person name="Carre W."/>
            <person name="Ball S.G."/>
            <person name="Chaparro C."/>
            <person name="Tonon T."/>
            <person name="Barbeyron T."/>
            <person name="Michel G."/>
            <person name="Noel B."/>
            <person name="Valentin K."/>
            <person name="Elias M."/>
            <person name="Artiguenave F."/>
            <person name="Arun A."/>
            <person name="Aury J.M."/>
            <person name="Barbosa-Neto J.F."/>
            <person name="Bothwell J.H."/>
            <person name="Bouget F.Y."/>
            <person name="Brillet L."/>
            <person name="Cabello-Hurtado F."/>
            <person name="Capella-Gutierrez S."/>
            <person name="Charrier B."/>
            <person name="Cladiere L."/>
            <person name="Cock J.M."/>
            <person name="Coelho S.M."/>
            <person name="Colleoni C."/>
            <person name="Czjzek M."/>
            <person name="Da Silva C."/>
            <person name="Delage L."/>
            <person name="Denoeud F."/>
            <person name="Deschamps P."/>
            <person name="Dittami S.M."/>
            <person name="Gabaldon T."/>
            <person name="Gachon C.M."/>
            <person name="Groisillier A."/>
            <person name="Herve C."/>
            <person name="Jabbari K."/>
            <person name="Katinka M."/>
            <person name="Kloareg B."/>
            <person name="Kowalczyk N."/>
            <person name="Labadie K."/>
            <person name="Leblanc C."/>
            <person name="Lopez P.J."/>
            <person name="McLachlan D.H."/>
            <person name="Meslet-Cladiere L."/>
            <person name="Moustafa A."/>
            <person name="Nehr Z."/>
            <person name="Nyvall Collen P."/>
            <person name="Panaud O."/>
            <person name="Partensky F."/>
            <person name="Poulain J."/>
            <person name="Rensing S.A."/>
            <person name="Rousvoal S."/>
            <person name="Samson G."/>
            <person name="Symeonidi A."/>
            <person name="Weissenbach J."/>
            <person name="Zambounis A."/>
            <person name="Wincker P."/>
            <person name="Boyen C."/>
        </authorList>
    </citation>
    <scope>NUCLEOTIDE SEQUENCE [LARGE SCALE GENOMIC DNA]</scope>
    <source>
        <strain evidence="3">cv. Stackhouse</strain>
    </source>
</reference>
<feature type="compositionally biased region" description="Basic residues" evidence="1">
    <location>
        <begin position="178"/>
        <end position="195"/>
    </location>
</feature>
<name>R7QDZ7_CHOCR</name>
<feature type="compositionally biased region" description="Low complexity" evidence="1">
    <location>
        <begin position="223"/>
        <end position="275"/>
    </location>
</feature>
<dbReference type="AlphaFoldDB" id="R7QDZ7"/>
<dbReference type="GeneID" id="17323847"/>
<sequence length="476" mass="51105">MPISSPLRACSFSPLRAAPSSSASSSTWRCVNETSPFNQHVTLGRHIRFVVEGIKPSHTGFFQIHASLNDDIRRETHRPDEPLGVQHPDAQLSIPADDLLDIHNQPTSANADLLPSGETPPAKTVDVFAASRRSSGSRARASAILEDDPFSSNVFGDALSQSPFGTALPPVSTPSPKTGRKKKQKHTSSQRHRSKTVSPKVEARSVKFEQVQVALRHDEANGAAVASAEASQAEASQAEASQAEASQAEASHAEASQAEASQASQAEASQAEASQVGVLTQADVVSQTDVAAQTPSQSSQKRKETKEERRKRREEKRLRKQAKNKAAMEAALFAQIGTQVDRPGKAENREIGSDAAAHTGQGGNPVVVPQPQRRHQYQTPSPDIRSQVFSQLHQQREFSNSLLEASCNQLSQQGTTSWGASPSLGADGLSSHFVRQLNFTVFATVTGRPFSQYSKGRGSIFSGTSPRRCASCSSFS</sequence>
<dbReference type="KEGG" id="ccp:CHC_T00004719001"/>
<evidence type="ECO:0000256" key="1">
    <source>
        <dbReference type="SAM" id="MobiDB-lite"/>
    </source>
</evidence>
<accession>R7QDZ7</accession>